<accession>A0ABS4G772</accession>
<proteinExistence type="predicted"/>
<evidence type="ECO:0000256" key="1">
    <source>
        <dbReference type="SAM" id="MobiDB-lite"/>
    </source>
</evidence>
<gene>
    <name evidence="2" type="ORF">J2Z34_002918</name>
</gene>
<comment type="caution">
    <text evidence="2">The sequence shown here is derived from an EMBL/GenBank/DDBJ whole genome shotgun (WGS) entry which is preliminary data.</text>
</comment>
<dbReference type="RefSeq" id="WP_209460580.1">
    <property type="nucleotide sequence ID" value="NZ_JAGGKC010000029.1"/>
</dbReference>
<feature type="compositionally biased region" description="Basic and acidic residues" evidence="1">
    <location>
        <begin position="18"/>
        <end position="27"/>
    </location>
</feature>
<keyword evidence="3" id="KW-1185">Reference proteome</keyword>
<reference evidence="2 3" key="1">
    <citation type="submission" date="2021-03" db="EMBL/GenBank/DDBJ databases">
        <title>Genomic Encyclopedia of Type Strains, Phase IV (KMG-IV): sequencing the most valuable type-strain genomes for metagenomic binning, comparative biology and taxonomic classification.</title>
        <authorList>
            <person name="Goeker M."/>
        </authorList>
    </citation>
    <scope>NUCLEOTIDE SEQUENCE [LARGE SCALE GENOMIC DNA]</scope>
    <source>
        <strain evidence="2 3">DSM 6139</strain>
    </source>
</reference>
<dbReference type="Proteomes" id="UP001519271">
    <property type="component" value="Unassembled WGS sequence"/>
</dbReference>
<name>A0ABS4G772_9CLOT</name>
<evidence type="ECO:0000313" key="2">
    <source>
        <dbReference type="EMBL" id="MBP1920407.1"/>
    </source>
</evidence>
<organism evidence="2 3">
    <name type="scientific">Youngiibacter multivorans</name>
    <dbReference type="NCBI Taxonomy" id="937251"/>
    <lineage>
        <taxon>Bacteria</taxon>
        <taxon>Bacillati</taxon>
        <taxon>Bacillota</taxon>
        <taxon>Clostridia</taxon>
        <taxon>Eubacteriales</taxon>
        <taxon>Clostridiaceae</taxon>
        <taxon>Youngiibacter</taxon>
    </lineage>
</organism>
<sequence length="60" mass="6772">MKELRNDLKTQVQNSQEQKTKAQHLVEPDQPMPIKVKPYSHQVIGYNLACRILGIIEGGG</sequence>
<dbReference type="EMBL" id="JAGGKC010000029">
    <property type="protein sequence ID" value="MBP1920407.1"/>
    <property type="molecule type" value="Genomic_DNA"/>
</dbReference>
<evidence type="ECO:0000313" key="3">
    <source>
        <dbReference type="Proteomes" id="UP001519271"/>
    </source>
</evidence>
<protein>
    <submittedName>
        <fullName evidence="2">Uncharacterized protein</fullName>
    </submittedName>
</protein>
<feature type="region of interest" description="Disordered" evidence="1">
    <location>
        <begin position="1"/>
        <end position="33"/>
    </location>
</feature>